<keyword evidence="4" id="KW-1185">Reference proteome</keyword>
<feature type="signal peptide" evidence="2">
    <location>
        <begin position="1"/>
        <end position="33"/>
    </location>
</feature>
<organism evidence="3 4">
    <name type="scientific">Protomyces lactucae-debilis</name>
    <dbReference type="NCBI Taxonomy" id="2754530"/>
    <lineage>
        <taxon>Eukaryota</taxon>
        <taxon>Fungi</taxon>
        <taxon>Dikarya</taxon>
        <taxon>Ascomycota</taxon>
        <taxon>Taphrinomycotina</taxon>
        <taxon>Taphrinomycetes</taxon>
        <taxon>Taphrinales</taxon>
        <taxon>Protomycetaceae</taxon>
        <taxon>Protomyces</taxon>
    </lineage>
</organism>
<comment type="caution">
    <text evidence="3">The sequence shown here is derived from an EMBL/GenBank/DDBJ whole genome shotgun (WGS) entry which is preliminary data.</text>
</comment>
<feature type="region of interest" description="Disordered" evidence="1">
    <location>
        <begin position="34"/>
        <end position="78"/>
    </location>
</feature>
<name>A0A1Y2FM53_PROLT</name>
<dbReference type="EMBL" id="MCFI01000005">
    <property type="protein sequence ID" value="ORY85050.1"/>
    <property type="molecule type" value="Genomic_DNA"/>
</dbReference>
<evidence type="ECO:0000313" key="3">
    <source>
        <dbReference type="EMBL" id="ORY85050.1"/>
    </source>
</evidence>
<sequence>MQYCNSSSLMTFTFTPVLLLLLVIHLEMQHAAAEAGRSHGPNSNRGQGSAVDMQSEMRDRGEEQPTKGGGSTSATVASDLPPAVKGIDYFQLPAVDTAAKRVRSCYNATFYLSHILPLWRDETVCAIDMPHHLSLTTEQCKDWCLEQHSEYMQGQVVAVKRTLKKDSCLQSFDVKIGVSYETYVAPVSCEINCNCTLVNYLERIKMPWLSLNGGYYELTPHRPKSYWRGFFELETDPPSGCHDEDISKKVAWISESTHPVTGKKSTIHWQVKSEVSKHNLSCDKLDWDW</sequence>
<dbReference type="AlphaFoldDB" id="A0A1Y2FM53"/>
<dbReference type="GeneID" id="63785560"/>
<evidence type="ECO:0000256" key="2">
    <source>
        <dbReference type="SAM" id="SignalP"/>
    </source>
</evidence>
<feature type="compositionally biased region" description="Basic and acidic residues" evidence="1">
    <location>
        <begin position="55"/>
        <end position="65"/>
    </location>
</feature>
<protein>
    <submittedName>
        <fullName evidence="3">Uncharacterized protein</fullName>
    </submittedName>
</protein>
<accession>A0A1Y2FM53</accession>
<evidence type="ECO:0000313" key="4">
    <source>
        <dbReference type="Proteomes" id="UP000193685"/>
    </source>
</evidence>
<evidence type="ECO:0000256" key="1">
    <source>
        <dbReference type="SAM" id="MobiDB-lite"/>
    </source>
</evidence>
<dbReference type="Proteomes" id="UP000193685">
    <property type="component" value="Unassembled WGS sequence"/>
</dbReference>
<keyword evidence="2" id="KW-0732">Signal</keyword>
<reference evidence="3 4" key="1">
    <citation type="submission" date="2016-07" db="EMBL/GenBank/DDBJ databases">
        <title>Pervasive Adenine N6-methylation of Active Genes in Fungi.</title>
        <authorList>
            <consortium name="DOE Joint Genome Institute"/>
            <person name="Mondo S.J."/>
            <person name="Dannebaum R.O."/>
            <person name="Kuo R.C."/>
            <person name="Labutti K."/>
            <person name="Haridas S."/>
            <person name="Kuo A."/>
            <person name="Salamov A."/>
            <person name="Ahrendt S.R."/>
            <person name="Lipzen A."/>
            <person name="Sullivan W."/>
            <person name="Andreopoulos W.B."/>
            <person name="Clum A."/>
            <person name="Lindquist E."/>
            <person name="Daum C."/>
            <person name="Ramamoorthy G.K."/>
            <person name="Gryganskyi A."/>
            <person name="Culley D."/>
            <person name="Magnuson J.K."/>
            <person name="James T.Y."/>
            <person name="O'Malley M.A."/>
            <person name="Stajich J.E."/>
            <person name="Spatafora J.W."/>
            <person name="Visel A."/>
            <person name="Grigoriev I.V."/>
        </authorList>
    </citation>
    <scope>NUCLEOTIDE SEQUENCE [LARGE SCALE GENOMIC DNA]</scope>
    <source>
        <strain evidence="3 4">12-1054</strain>
    </source>
</reference>
<feature type="chain" id="PRO_5012327544" evidence="2">
    <location>
        <begin position="34"/>
        <end position="289"/>
    </location>
</feature>
<dbReference type="RefSeq" id="XP_040726833.1">
    <property type="nucleotide sequence ID" value="XM_040868961.1"/>
</dbReference>
<gene>
    <name evidence="3" type="ORF">BCR37DRAFT_378050</name>
</gene>
<proteinExistence type="predicted"/>